<dbReference type="SUPFAM" id="SSF49562">
    <property type="entry name" value="C2 domain (Calcium/lipid-binding domain, CaLB)"/>
    <property type="match status" value="1"/>
</dbReference>
<keyword evidence="1" id="KW-0479">Metal-binding</keyword>
<dbReference type="GO" id="GO:0016020">
    <property type="term" value="C:membrane"/>
    <property type="evidence" value="ECO:0007669"/>
    <property type="project" value="TreeGrafter"/>
</dbReference>
<dbReference type="AlphaFoldDB" id="A0A1J4JYU1"/>
<proteinExistence type="predicted"/>
<dbReference type="PANTHER" id="PTHR45911">
    <property type="entry name" value="C2 DOMAIN-CONTAINING PROTEIN"/>
    <property type="match status" value="1"/>
</dbReference>
<organism evidence="4 5">
    <name type="scientific">Tritrichomonas foetus</name>
    <dbReference type="NCBI Taxonomy" id="1144522"/>
    <lineage>
        <taxon>Eukaryota</taxon>
        <taxon>Metamonada</taxon>
        <taxon>Parabasalia</taxon>
        <taxon>Tritrichomonadida</taxon>
        <taxon>Tritrichomonadidae</taxon>
        <taxon>Tritrichomonas</taxon>
    </lineage>
</organism>
<dbReference type="SMART" id="SM00239">
    <property type="entry name" value="C2"/>
    <property type="match status" value="1"/>
</dbReference>
<dbReference type="Pfam" id="PF00168">
    <property type="entry name" value="C2"/>
    <property type="match status" value="1"/>
</dbReference>
<dbReference type="CDD" id="cd00030">
    <property type="entry name" value="C2"/>
    <property type="match status" value="1"/>
</dbReference>
<comment type="caution">
    <text evidence="4">The sequence shown here is derived from an EMBL/GenBank/DDBJ whole genome shotgun (WGS) entry which is preliminary data.</text>
</comment>
<dbReference type="GeneID" id="94842055"/>
<dbReference type="Proteomes" id="UP000179807">
    <property type="component" value="Unassembled WGS sequence"/>
</dbReference>
<dbReference type="InterPro" id="IPR000008">
    <property type="entry name" value="C2_dom"/>
</dbReference>
<evidence type="ECO:0000256" key="2">
    <source>
        <dbReference type="ARBA" id="ARBA00022837"/>
    </source>
</evidence>
<name>A0A1J4JYU1_9EUKA</name>
<dbReference type="PANTHER" id="PTHR45911:SF4">
    <property type="entry name" value="MULTIPLE C2 AND TRANSMEMBRANE DOMAIN-CONTAINING PROTEIN"/>
    <property type="match status" value="1"/>
</dbReference>
<evidence type="ECO:0000313" key="5">
    <source>
        <dbReference type="Proteomes" id="UP000179807"/>
    </source>
</evidence>
<evidence type="ECO:0000259" key="3">
    <source>
        <dbReference type="PROSITE" id="PS50004"/>
    </source>
</evidence>
<dbReference type="Gene3D" id="2.60.40.150">
    <property type="entry name" value="C2 domain"/>
    <property type="match status" value="1"/>
</dbReference>
<dbReference type="VEuPathDB" id="TrichDB:TRFO_30425"/>
<keyword evidence="5" id="KW-1185">Reference proteome</keyword>
<dbReference type="GO" id="GO:0005509">
    <property type="term" value="F:calcium ion binding"/>
    <property type="evidence" value="ECO:0007669"/>
    <property type="project" value="TreeGrafter"/>
</dbReference>
<evidence type="ECO:0000256" key="1">
    <source>
        <dbReference type="ARBA" id="ARBA00022723"/>
    </source>
</evidence>
<dbReference type="EMBL" id="MLAK01000867">
    <property type="protein sequence ID" value="OHT02437.1"/>
    <property type="molecule type" value="Genomic_DNA"/>
</dbReference>
<protein>
    <recommendedName>
        <fullName evidence="3">C2 domain-containing protein</fullName>
    </recommendedName>
</protein>
<dbReference type="OrthoDB" id="195679at2759"/>
<feature type="domain" description="C2" evidence="3">
    <location>
        <begin position="1"/>
        <end position="101"/>
    </location>
</feature>
<reference evidence="4" key="1">
    <citation type="submission" date="2016-10" db="EMBL/GenBank/DDBJ databases">
        <authorList>
            <person name="Benchimol M."/>
            <person name="Almeida L.G."/>
            <person name="Vasconcelos A.T."/>
            <person name="Perreira-Neves A."/>
            <person name="Rosa I.A."/>
            <person name="Tasca T."/>
            <person name="Bogo M.R."/>
            <person name="de Souza W."/>
        </authorList>
    </citation>
    <scope>NUCLEOTIDE SEQUENCE [LARGE SCALE GENOMIC DNA]</scope>
    <source>
        <strain evidence="4">K</strain>
    </source>
</reference>
<gene>
    <name evidence="4" type="ORF">TRFO_30425</name>
</gene>
<dbReference type="PROSITE" id="PS50004">
    <property type="entry name" value="C2"/>
    <property type="match status" value="1"/>
</dbReference>
<keyword evidence="2" id="KW-0106">Calcium</keyword>
<dbReference type="InterPro" id="IPR035892">
    <property type="entry name" value="C2_domain_sf"/>
</dbReference>
<evidence type="ECO:0000313" key="4">
    <source>
        <dbReference type="EMBL" id="OHT02437.1"/>
    </source>
</evidence>
<dbReference type="RefSeq" id="XP_068355573.1">
    <property type="nucleotide sequence ID" value="XM_068507351.1"/>
</dbReference>
<accession>A0A1J4JYU1</accession>
<sequence>MKLDIQVFAAKNLPRINPKSRQFPYCLVQIKDVAESFQTQAIKSSTSPEWNESFTFPRVNSKEVEVNLTVMHKDKVISFVSFTLFDIVDGSEIDQWIDLTPENEKFKGGQIHVHIMFTEDLTPGDHEEEEDFADQQDEFEQQQYQQQEQEDVGQMYEDDQTNYAPNIPYSPHRTPDLKRTKERIANDNGDADAIIENASRMASQRYNSFLRARAPMLIDNEKRMERVRQEMNAEDDE</sequence>